<dbReference type="RefSeq" id="XP_060301611.1">
    <property type="nucleotide sequence ID" value="XM_060439572.1"/>
</dbReference>
<evidence type="ECO:0000313" key="3">
    <source>
        <dbReference type="Proteomes" id="UP001172101"/>
    </source>
</evidence>
<feature type="region of interest" description="Disordered" evidence="1">
    <location>
        <begin position="163"/>
        <end position="195"/>
    </location>
</feature>
<organism evidence="2 3">
    <name type="scientific">Lasiosphaeria miniovina</name>
    <dbReference type="NCBI Taxonomy" id="1954250"/>
    <lineage>
        <taxon>Eukaryota</taxon>
        <taxon>Fungi</taxon>
        <taxon>Dikarya</taxon>
        <taxon>Ascomycota</taxon>
        <taxon>Pezizomycotina</taxon>
        <taxon>Sordariomycetes</taxon>
        <taxon>Sordariomycetidae</taxon>
        <taxon>Sordariales</taxon>
        <taxon>Lasiosphaeriaceae</taxon>
        <taxon>Lasiosphaeria</taxon>
    </lineage>
</organism>
<feature type="region of interest" description="Disordered" evidence="1">
    <location>
        <begin position="1"/>
        <end position="28"/>
    </location>
</feature>
<evidence type="ECO:0000256" key="1">
    <source>
        <dbReference type="SAM" id="MobiDB-lite"/>
    </source>
</evidence>
<keyword evidence="3" id="KW-1185">Reference proteome</keyword>
<accession>A0AA40B6U6</accession>
<reference evidence="2" key="1">
    <citation type="submission" date="2023-06" db="EMBL/GenBank/DDBJ databases">
        <title>Genome-scale phylogeny and comparative genomics of the fungal order Sordariales.</title>
        <authorList>
            <consortium name="Lawrence Berkeley National Laboratory"/>
            <person name="Hensen N."/>
            <person name="Bonometti L."/>
            <person name="Westerberg I."/>
            <person name="Brannstrom I.O."/>
            <person name="Guillou S."/>
            <person name="Cros-Aarteil S."/>
            <person name="Calhoun S."/>
            <person name="Haridas S."/>
            <person name="Kuo A."/>
            <person name="Mondo S."/>
            <person name="Pangilinan J."/>
            <person name="Riley R."/>
            <person name="LaButti K."/>
            <person name="Andreopoulos B."/>
            <person name="Lipzen A."/>
            <person name="Chen C."/>
            <person name="Yanf M."/>
            <person name="Daum C."/>
            <person name="Ng V."/>
            <person name="Clum A."/>
            <person name="Steindorff A."/>
            <person name="Ohm R."/>
            <person name="Martin F."/>
            <person name="Silar P."/>
            <person name="Natvig D."/>
            <person name="Lalanne C."/>
            <person name="Gautier V."/>
            <person name="Ament-velasquez S.L."/>
            <person name="Kruys A."/>
            <person name="Hutchinson M.I."/>
            <person name="Powell A.J."/>
            <person name="Barry K."/>
            <person name="Miller A.N."/>
            <person name="Grigoriev I.V."/>
            <person name="Debuchy R."/>
            <person name="Gladieux P."/>
            <person name="Thoren M.H."/>
            <person name="Johannesson H."/>
        </authorList>
    </citation>
    <scope>NUCLEOTIDE SEQUENCE</scope>
    <source>
        <strain evidence="2">SMH2392-1A</strain>
    </source>
</reference>
<name>A0AA40B6U6_9PEZI</name>
<dbReference type="AlphaFoldDB" id="A0AA40B6U6"/>
<dbReference type="GeneID" id="85322842"/>
<gene>
    <name evidence="2" type="ORF">B0T26DRAFT_673235</name>
</gene>
<feature type="region of interest" description="Disordered" evidence="1">
    <location>
        <begin position="52"/>
        <end position="75"/>
    </location>
</feature>
<evidence type="ECO:0000313" key="2">
    <source>
        <dbReference type="EMBL" id="KAK0728756.1"/>
    </source>
</evidence>
<dbReference type="EMBL" id="JAUIRO010000002">
    <property type="protein sequence ID" value="KAK0728756.1"/>
    <property type="molecule type" value="Genomic_DNA"/>
</dbReference>
<sequence length="436" mass="49424">MDSAWHRRYNPYGRPIRPASRTSGTRRTWNPDVARRIAMRMGMGGRASISFDDQNPFIDPQQPQPAPVLPPQTAASSFGNRESILIFQNNLTDDGRKCGAQDTVTAVWSALQQALGDNPKIFTDWPLSNEGRLFTHQLGHDLVGHFSGIIGTQKQVIDEMKARAEQSLRAPNQGRDRDSDLMDLDSPITRSRRSSRRSSVDKTWLEAFPKRYHAAIKGFAQKFLDVRLYAINQKAGVDANPVLNEITPRMGENKFDWRIKAANVVYSAGDLVTDYTIATADNMLEARHGPVIMDYFRAAFEDVYGGMRPEEAAAIVENADVYKHHLDFINKFITARDDEVESWRNGWLSNRPIEDKRAAFEQIKDADAAFRGYVACLVDISNRFGPDINALDENDRERLDTAGEEVIDEVGYWVPWKTLTILAQETDWDPTEFLRN</sequence>
<dbReference type="Proteomes" id="UP001172101">
    <property type="component" value="Unassembled WGS sequence"/>
</dbReference>
<proteinExistence type="predicted"/>
<comment type="caution">
    <text evidence="2">The sequence shown here is derived from an EMBL/GenBank/DDBJ whole genome shotgun (WGS) entry which is preliminary data.</text>
</comment>
<protein>
    <submittedName>
        <fullName evidence="2">Uncharacterized protein</fullName>
    </submittedName>
</protein>